<reference evidence="3 4" key="1">
    <citation type="submission" date="2020-11" db="EMBL/GenBank/DDBJ databases">
        <title>Genome seq and assembly of Sphingosinicella sp.</title>
        <authorList>
            <person name="Chhetri G."/>
        </authorList>
    </citation>
    <scope>NUCLEOTIDE SEQUENCE [LARGE SCALE GENOMIC DNA]</scope>
    <source>
        <strain evidence="3 4">UDD2</strain>
    </source>
</reference>
<dbReference type="Pfam" id="PF05239">
    <property type="entry name" value="PRC"/>
    <property type="match status" value="1"/>
</dbReference>
<dbReference type="InterPro" id="IPR027275">
    <property type="entry name" value="PRC-brl_dom"/>
</dbReference>
<sequence>MTLASETEAVTDDTHELISSRRVEGTPVYNIRGERLGHVHSVMIGKKSGQVAYALLSFGGFLGIGEHVHPVPWEILTYDVDLDGYTVDLTREQLKNAPTMRLDESDRPRRPEEDQEISQYYGTMNWWGL</sequence>
<dbReference type="PANTHER" id="PTHR36505">
    <property type="entry name" value="BLR1072 PROTEIN"/>
    <property type="match status" value="1"/>
</dbReference>
<dbReference type="EMBL" id="CP065592">
    <property type="protein sequence ID" value="QPQ56165.1"/>
    <property type="molecule type" value="Genomic_DNA"/>
</dbReference>
<dbReference type="SUPFAM" id="SSF50346">
    <property type="entry name" value="PRC-barrel domain"/>
    <property type="match status" value="1"/>
</dbReference>
<name>A0A7T2GLP3_9SPHN</name>
<feature type="compositionally biased region" description="Basic and acidic residues" evidence="1">
    <location>
        <begin position="101"/>
        <end position="112"/>
    </location>
</feature>
<gene>
    <name evidence="3" type="ORF">IC614_00295</name>
</gene>
<evidence type="ECO:0000313" key="3">
    <source>
        <dbReference type="EMBL" id="QPQ56165.1"/>
    </source>
</evidence>
<dbReference type="Proteomes" id="UP000594873">
    <property type="component" value="Chromosome"/>
</dbReference>
<evidence type="ECO:0000313" key="4">
    <source>
        <dbReference type="Proteomes" id="UP000594873"/>
    </source>
</evidence>
<dbReference type="KEGG" id="sflv:IC614_00295"/>
<proteinExistence type="predicted"/>
<keyword evidence="4" id="KW-1185">Reference proteome</keyword>
<feature type="domain" description="PRC-barrel" evidence="2">
    <location>
        <begin position="17"/>
        <end position="94"/>
    </location>
</feature>
<dbReference type="InterPro" id="IPR011033">
    <property type="entry name" value="PRC_barrel-like_sf"/>
</dbReference>
<dbReference type="PANTHER" id="PTHR36505:SF1">
    <property type="entry name" value="BLR1072 PROTEIN"/>
    <property type="match status" value="1"/>
</dbReference>
<feature type="region of interest" description="Disordered" evidence="1">
    <location>
        <begin position="96"/>
        <end position="115"/>
    </location>
</feature>
<dbReference type="Gene3D" id="2.30.30.240">
    <property type="entry name" value="PRC-barrel domain"/>
    <property type="match status" value="1"/>
</dbReference>
<accession>A0A7T2GLP3</accession>
<evidence type="ECO:0000259" key="2">
    <source>
        <dbReference type="Pfam" id="PF05239"/>
    </source>
</evidence>
<dbReference type="AlphaFoldDB" id="A0A7T2GLP3"/>
<protein>
    <submittedName>
        <fullName evidence="3">PRC-barrel domain-containing protein</fullName>
    </submittedName>
</protein>
<evidence type="ECO:0000256" key="1">
    <source>
        <dbReference type="SAM" id="MobiDB-lite"/>
    </source>
</evidence>
<organism evidence="3 4">
    <name type="scientific">Allosphingosinicella flava</name>
    <dbReference type="NCBI Taxonomy" id="2771430"/>
    <lineage>
        <taxon>Bacteria</taxon>
        <taxon>Pseudomonadati</taxon>
        <taxon>Pseudomonadota</taxon>
        <taxon>Alphaproteobacteria</taxon>
        <taxon>Sphingomonadales</taxon>
        <taxon>Sphingomonadaceae</taxon>
        <taxon>Allosphingosinicella</taxon>
    </lineage>
</organism>